<keyword evidence="3" id="KW-0813">Transport</keyword>
<dbReference type="EMBL" id="JYHV01000020">
    <property type="protein sequence ID" value="KJH81655.1"/>
    <property type="molecule type" value="Genomic_DNA"/>
</dbReference>
<accession>A0A0D9AKT2</accession>
<evidence type="ECO:0000256" key="4">
    <source>
        <dbReference type="ARBA" id="ARBA00022475"/>
    </source>
</evidence>
<dbReference type="InterPro" id="IPR000060">
    <property type="entry name" value="BCCT_transptr"/>
</dbReference>
<feature type="transmembrane region" description="Helical" evidence="8">
    <location>
        <begin position="148"/>
        <end position="171"/>
    </location>
</feature>
<evidence type="ECO:0000256" key="7">
    <source>
        <dbReference type="ARBA" id="ARBA00023136"/>
    </source>
</evidence>
<name>A0A0D9AKT2_STUST</name>
<keyword evidence="4" id="KW-1003">Cell membrane</keyword>
<feature type="transmembrane region" description="Helical" evidence="8">
    <location>
        <begin position="60"/>
        <end position="78"/>
    </location>
</feature>
<reference evidence="9 10" key="1">
    <citation type="submission" date="2015-02" db="EMBL/GenBank/DDBJ databases">
        <title>Draft genome sequence of Pseudomonas stutzeri NT0128 isolated from wheat (Triticum turgidum) rhizosphere.</title>
        <authorList>
            <person name="Tovi N."/>
            <person name="Frenk S."/>
            <person name="Hadar Y."/>
            <person name="Minz D."/>
        </authorList>
    </citation>
    <scope>NUCLEOTIDE SEQUENCE [LARGE SCALE GENOMIC DNA]</scope>
    <source>
        <strain evidence="9 10">NT0128</strain>
    </source>
</reference>
<comment type="caution">
    <text evidence="9">The sequence shown here is derived from an EMBL/GenBank/DDBJ whole genome shotgun (WGS) entry which is preliminary data.</text>
</comment>
<feature type="transmembrane region" description="Helical" evidence="8">
    <location>
        <begin position="21"/>
        <end position="40"/>
    </location>
</feature>
<feature type="transmembrane region" description="Helical" evidence="8">
    <location>
        <begin position="410"/>
        <end position="437"/>
    </location>
</feature>
<feature type="transmembrane region" description="Helical" evidence="8">
    <location>
        <begin position="98"/>
        <end position="120"/>
    </location>
</feature>
<keyword evidence="5 8" id="KW-0812">Transmembrane</keyword>
<feature type="transmembrane region" description="Helical" evidence="8">
    <location>
        <begin position="483"/>
        <end position="502"/>
    </location>
</feature>
<proteinExistence type="inferred from homology"/>
<dbReference type="NCBIfam" id="TIGR00842">
    <property type="entry name" value="bcct"/>
    <property type="match status" value="1"/>
</dbReference>
<dbReference type="AlphaFoldDB" id="A0A0D9AKT2"/>
<feature type="transmembrane region" description="Helical" evidence="8">
    <location>
        <begin position="457"/>
        <end position="477"/>
    </location>
</feature>
<dbReference type="PROSITE" id="PS01303">
    <property type="entry name" value="BCCT"/>
    <property type="match status" value="1"/>
</dbReference>
<feature type="transmembrane region" description="Helical" evidence="8">
    <location>
        <begin position="355"/>
        <end position="373"/>
    </location>
</feature>
<dbReference type="Pfam" id="PF02028">
    <property type="entry name" value="BCCT"/>
    <property type="match status" value="1"/>
</dbReference>
<evidence type="ECO:0000256" key="1">
    <source>
        <dbReference type="ARBA" id="ARBA00004651"/>
    </source>
</evidence>
<organism evidence="9 10">
    <name type="scientific">Stutzerimonas stutzeri</name>
    <name type="common">Pseudomonas stutzeri</name>
    <dbReference type="NCBI Taxonomy" id="316"/>
    <lineage>
        <taxon>Bacteria</taxon>
        <taxon>Pseudomonadati</taxon>
        <taxon>Pseudomonadota</taxon>
        <taxon>Gammaproteobacteria</taxon>
        <taxon>Pseudomonadales</taxon>
        <taxon>Pseudomonadaceae</taxon>
        <taxon>Stutzerimonas</taxon>
    </lineage>
</organism>
<dbReference type="Proteomes" id="UP000032487">
    <property type="component" value="Unassembled WGS sequence"/>
</dbReference>
<dbReference type="GO" id="GO:0022857">
    <property type="term" value="F:transmembrane transporter activity"/>
    <property type="evidence" value="ECO:0007669"/>
    <property type="project" value="InterPro"/>
</dbReference>
<keyword evidence="7 8" id="KW-0472">Membrane</keyword>
<dbReference type="NCBIfam" id="NF007399">
    <property type="entry name" value="PRK09928.1"/>
    <property type="match status" value="1"/>
</dbReference>
<dbReference type="RefSeq" id="WP_045162538.1">
    <property type="nucleotide sequence ID" value="NZ_JYHV01000020.1"/>
</dbReference>
<sequence>MNEAELSPGNTNASHDRINPVVFYSSAIAIVLFAIWAMFFKTSSLSVINAVLGWISNTFGWFYFLAVLVYLLFVVVIATTRYGKIRLGPDHSKPEFNVITWAAMLFSAGIGIDLLFFCIAEPITQFLEPPVGEGSTVQAARHALELTFLHWGLSGWGVYTLVGMSLAYFSFRQGLPLSIRSSLYPIFGKGIYGPIGHTVDTAAVLGTVFGIATSLGIGIIQLNFGLNYIFGVPEGTFTQAVLVVLIVVFSAISAATGVERGIRRLSEFNMLLAVLLLLFVLFAGKTTFLLNALVMNIGDYFSNFISLSFDTYAYDQPTDWLNAWTVFFWAWWIAWGPFVGLFLARISRGRTIREFVVGTLLLPLAFMMAWMSIMGNSAIDMVMHGAVEFGAQAVSNPGSSIYLFLQSMPWAGLTTAVATILAIVFFVTSGDSGSLVLSNFTSILKDVNSDAPVWMRVLWAAIIGVLTLALLIAGGLTALQGTVVIMGLPFSIVLLFMMVGLFKALHVEGVMADSYQKSLSGQLSGRATLEHANLNWSQRLSRAMSFPSQSQIRRYLREVGKPAMEEIRQALGEKGVPVDIIEGERGNEHLILNVNLGSELDFTYQIWPVRSAMPSFAVRTQSSRAHYYRLEVHLRQGSLGYDLMGYSKRQLIEDILDHYEHHMQFLHLQREKGTLADSASEPGTAPGAS</sequence>
<evidence type="ECO:0000313" key="10">
    <source>
        <dbReference type="Proteomes" id="UP000032487"/>
    </source>
</evidence>
<evidence type="ECO:0000313" key="9">
    <source>
        <dbReference type="EMBL" id="KJH81655.1"/>
    </source>
</evidence>
<evidence type="ECO:0000256" key="2">
    <source>
        <dbReference type="ARBA" id="ARBA00005658"/>
    </source>
</evidence>
<evidence type="ECO:0000256" key="6">
    <source>
        <dbReference type="ARBA" id="ARBA00022989"/>
    </source>
</evidence>
<protein>
    <submittedName>
        <fullName evidence="9">Choline transporter</fullName>
    </submittedName>
</protein>
<feature type="transmembrane region" description="Helical" evidence="8">
    <location>
        <begin position="321"/>
        <end position="343"/>
    </location>
</feature>
<evidence type="ECO:0000256" key="8">
    <source>
        <dbReference type="SAM" id="Phobius"/>
    </source>
</evidence>
<keyword evidence="6 8" id="KW-1133">Transmembrane helix</keyword>
<evidence type="ECO:0000256" key="3">
    <source>
        <dbReference type="ARBA" id="ARBA00022448"/>
    </source>
</evidence>
<comment type="subcellular location">
    <subcellularLocation>
        <location evidence="1">Cell membrane</location>
        <topology evidence="1">Multi-pass membrane protein</topology>
    </subcellularLocation>
</comment>
<dbReference type="GO" id="GO:0005886">
    <property type="term" value="C:plasma membrane"/>
    <property type="evidence" value="ECO:0007669"/>
    <property type="project" value="UniProtKB-SubCell"/>
</dbReference>
<dbReference type="PATRIC" id="fig|316.101.peg.1870"/>
<dbReference type="PANTHER" id="PTHR30047">
    <property type="entry name" value="HIGH-AFFINITY CHOLINE TRANSPORT PROTEIN-RELATED"/>
    <property type="match status" value="1"/>
</dbReference>
<feature type="transmembrane region" description="Helical" evidence="8">
    <location>
        <begin position="202"/>
        <end position="224"/>
    </location>
</feature>
<dbReference type="PANTHER" id="PTHR30047:SF7">
    <property type="entry name" value="HIGH-AFFINITY CHOLINE TRANSPORT PROTEIN"/>
    <property type="match status" value="1"/>
</dbReference>
<dbReference type="InterPro" id="IPR018093">
    <property type="entry name" value="BCCT_CS"/>
</dbReference>
<feature type="transmembrane region" description="Helical" evidence="8">
    <location>
        <begin position="270"/>
        <end position="294"/>
    </location>
</feature>
<evidence type="ECO:0000256" key="5">
    <source>
        <dbReference type="ARBA" id="ARBA00022692"/>
    </source>
</evidence>
<gene>
    <name evidence="9" type="ORF">UF78_12535</name>
</gene>
<comment type="similarity">
    <text evidence="2">Belongs to the BCCT transporter (TC 2.A.15) family.</text>
</comment>
<dbReference type="OrthoDB" id="9775735at2"/>
<feature type="transmembrane region" description="Helical" evidence="8">
    <location>
        <begin position="236"/>
        <end position="258"/>
    </location>
</feature>